<dbReference type="GO" id="GO:0005576">
    <property type="term" value="C:extracellular region"/>
    <property type="evidence" value="ECO:0007669"/>
    <property type="project" value="TreeGrafter"/>
</dbReference>
<feature type="compositionally biased region" description="Low complexity" evidence="9">
    <location>
        <begin position="315"/>
        <end position="324"/>
    </location>
</feature>
<dbReference type="Gene3D" id="3.20.20.80">
    <property type="entry name" value="Glycosidases"/>
    <property type="match status" value="2"/>
</dbReference>
<accession>A0A550D0B2</accession>
<dbReference type="Pfam" id="PF00704">
    <property type="entry name" value="Glyco_hydro_18"/>
    <property type="match status" value="1"/>
</dbReference>
<organism evidence="11 12">
    <name type="scientific">Schizophyllum amplum</name>
    <dbReference type="NCBI Taxonomy" id="97359"/>
    <lineage>
        <taxon>Eukaryota</taxon>
        <taxon>Fungi</taxon>
        <taxon>Dikarya</taxon>
        <taxon>Basidiomycota</taxon>
        <taxon>Agaricomycotina</taxon>
        <taxon>Agaricomycetes</taxon>
        <taxon>Agaricomycetidae</taxon>
        <taxon>Agaricales</taxon>
        <taxon>Schizophyllaceae</taxon>
        <taxon>Schizophyllum</taxon>
    </lineage>
</organism>
<dbReference type="PANTHER" id="PTHR11177">
    <property type="entry name" value="CHITINASE"/>
    <property type="match status" value="1"/>
</dbReference>
<keyword evidence="3" id="KW-0146">Chitin degradation</keyword>
<dbReference type="InterPro" id="IPR017853">
    <property type="entry name" value="GH"/>
</dbReference>
<keyword evidence="12" id="KW-1185">Reference proteome</keyword>
<dbReference type="PROSITE" id="PS01095">
    <property type="entry name" value="GH18_1"/>
    <property type="match status" value="1"/>
</dbReference>
<dbReference type="EMBL" id="VDMD01000001">
    <property type="protein sequence ID" value="TRM70488.1"/>
    <property type="molecule type" value="Genomic_DNA"/>
</dbReference>
<protein>
    <submittedName>
        <fullName evidence="11">Glycoside hydrolase family 18 protein</fullName>
    </submittedName>
</protein>
<feature type="region of interest" description="Disordered" evidence="9">
    <location>
        <begin position="287"/>
        <end position="324"/>
    </location>
</feature>
<dbReference type="InterPro" id="IPR011583">
    <property type="entry name" value="Chitinase_II/V-like_cat"/>
</dbReference>
<proteinExistence type="inferred from homology"/>
<dbReference type="InterPro" id="IPR001223">
    <property type="entry name" value="Glyco_hydro18_cat"/>
</dbReference>
<dbReference type="SMART" id="SM00636">
    <property type="entry name" value="Glyco_18"/>
    <property type="match status" value="1"/>
</dbReference>
<keyword evidence="4" id="KW-0119">Carbohydrate metabolism</keyword>
<dbReference type="GO" id="GO:0000272">
    <property type="term" value="P:polysaccharide catabolic process"/>
    <property type="evidence" value="ECO:0007669"/>
    <property type="project" value="UniProtKB-KW"/>
</dbReference>
<dbReference type="InterPro" id="IPR050314">
    <property type="entry name" value="Glycosyl_Hydrlase_18"/>
</dbReference>
<dbReference type="GO" id="GO:0008843">
    <property type="term" value="F:endochitinase activity"/>
    <property type="evidence" value="ECO:0007669"/>
    <property type="project" value="UniProtKB-EC"/>
</dbReference>
<comment type="catalytic activity">
    <reaction evidence="1">
        <text>Random endo-hydrolysis of N-acetyl-beta-D-glucosaminide (1-&gt;4)-beta-linkages in chitin and chitodextrins.</text>
        <dbReference type="EC" id="3.2.1.14"/>
    </reaction>
</comment>
<evidence type="ECO:0000256" key="4">
    <source>
        <dbReference type="ARBA" id="ARBA00023277"/>
    </source>
</evidence>
<evidence type="ECO:0000256" key="2">
    <source>
        <dbReference type="ARBA" id="ARBA00022801"/>
    </source>
</evidence>
<dbReference type="GO" id="GO:0006032">
    <property type="term" value="P:chitin catabolic process"/>
    <property type="evidence" value="ECO:0007669"/>
    <property type="project" value="UniProtKB-KW"/>
</dbReference>
<reference evidence="11 12" key="1">
    <citation type="journal article" date="2019" name="New Phytol.">
        <title>Comparative genomics reveals unique wood-decay strategies and fruiting body development in the Schizophyllaceae.</title>
        <authorList>
            <person name="Almasi E."/>
            <person name="Sahu N."/>
            <person name="Krizsan K."/>
            <person name="Balint B."/>
            <person name="Kovacs G.M."/>
            <person name="Kiss B."/>
            <person name="Cseklye J."/>
            <person name="Drula E."/>
            <person name="Henrissat B."/>
            <person name="Nagy I."/>
            <person name="Chovatia M."/>
            <person name="Adam C."/>
            <person name="LaButti K."/>
            <person name="Lipzen A."/>
            <person name="Riley R."/>
            <person name="Grigoriev I.V."/>
            <person name="Nagy L.G."/>
        </authorList>
    </citation>
    <scope>NUCLEOTIDE SEQUENCE [LARGE SCALE GENOMIC DNA]</scope>
    <source>
        <strain evidence="11 12">NL-1724</strain>
    </source>
</reference>
<dbReference type="OrthoDB" id="73875at2759"/>
<comment type="similarity">
    <text evidence="8">Belongs to the glycosyl hydrolase 18 family.</text>
</comment>
<sequence>MSRKDALQMKAAAASQIVAAYYPVVDWSTGTIAPENIDFSKYDLLFFAFATPNESNGLNWDSGSKNTLSRLVSAAHAAGTKVVLSVGGWGGSYWFSNAVSSKANRATFADALLGAINQFGLDGVDIDWEYPNSEGAGNPHNAADAANLLHFLTALRNRLGTNHTISAAVAHQPWIGNNGSPLADVSAYADKMDWVGIMNYDVWGASAHPGPNAPLGNLCGTSSLPEASAQAAVSQWTRAGFPASKLMLGVPYYGYVSESTATTLQGSFAANGKAACVLPRKDMEIMNGGQQDTAEPSAEDTSEKAPPLYAPHPRSGSSSAEVAASTASKDQATFNAAKGTSSTKAAADLSSYWGQQVGFSTLVNAGVLARQSNGTYGQGGGYTMAWDNCSDTPFLYNTSARTVVTYDDTYSLNSKAVYAREAGLAGVFGWSLDQDDGTALVGAVRSGLKK</sequence>
<dbReference type="AlphaFoldDB" id="A0A550D0B2"/>
<dbReference type="PROSITE" id="PS51910">
    <property type="entry name" value="GH18_2"/>
    <property type="match status" value="1"/>
</dbReference>
<evidence type="ECO:0000256" key="7">
    <source>
        <dbReference type="RuleBase" id="RU000489"/>
    </source>
</evidence>
<dbReference type="InterPro" id="IPR001579">
    <property type="entry name" value="Glyco_hydro_18_chit_AS"/>
</dbReference>
<evidence type="ECO:0000256" key="3">
    <source>
        <dbReference type="ARBA" id="ARBA00023024"/>
    </source>
</evidence>
<keyword evidence="2 7" id="KW-0378">Hydrolase</keyword>
<evidence type="ECO:0000256" key="1">
    <source>
        <dbReference type="ARBA" id="ARBA00000822"/>
    </source>
</evidence>
<dbReference type="SUPFAM" id="SSF51445">
    <property type="entry name" value="(Trans)glycosidases"/>
    <property type="match status" value="1"/>
</dbReference>
<evidence type="ECO:0000313" key="12">
    <source>
        <dbReference type="Proteomes" id="UP000320762"/>
    </source>
</evidence>
<evidence type="ECO:0000259" key="10">
    <source>
        <dbReference type="PROSITE" id="PS51910"/>
    </source>
</evidence>
<evidence type="ECO:0000256" key="5">
    <source>
        <dbReference type="ARBA" id="ARBA00023295"/>
    </source>
</evidence>
<feature type="domain" description="GH18" evidence="10">
    <location>
        <begin position="16"/>
        <end position="450"/>
    </location>
</feature>
<keyword evidence="6" id="KW-0624">Polysaccharide degradation</keyword>
<comment type="caution">
    <text evidence="11">The sequence shown here is derived from an EMBL/GenBank/DDBJ whole genome shotgun (WGS) entry which is preliminary data.</text>
</comment>
<dbReference type="STRING" id="97359.A0A550D0B2"/>
<evidence type="ECO:0000256" key="9">
    <source>
        <dbReference type="SAM" id="MobiDB-lite"/>
    </source>
</evidence>
<dbReference type="PANTHER" id="PTHR11177:SF317">
    <property type="entry name" value="CHITINASE 12-RELATED"/>
    <property type="match status" value="1"/>
</dbReference>
<evidence type="ECO:0000313" key="11">
    <source>
        <dbReference type="EMBL" id="TRM70488.1"/>
    </source>
</evidence>
<dbReference type="GO" id="GO:0008061">
    <property type="term" value="F:chitin binding"/>
    <property type="evidence" value="ECO:0007669"/>
    <property type="project" value="InterPro"/>
</dbReference>
<dbReference type="Proteomes" id="UP000320762">
    <property type="component" value="Unassembled WGS sequence"/>
</dbReference>
<evidence type="ECO:0000256" key="8">
    <source>
        <dbReference type="RuleBase" id="RU004453"/>
    </source>
</evidence>
<name>A0A550D0B2_9AGAR</name>
<gene>
    <name evidence="11" type="ORF">BD626DRAFT_390468</name>
</gene>
<keyword evidence="5 7" id="KW-0326">Glycosidase</keyword>
<evidence type="ECO:0000256" key="6">
    <source>
        <dbReference type="ARBA" id="ARBA00023326"/>
    </source>
</evidence>